<evidence type="ECO:0000313" key="5">
    <source>
        <dbReference type="EMBL" id="MFC0588948.1"/>
    </source>
</evidence>
<evidence type="ECO:0000313" key="6">
    <source>
        <dbReference type="Proteomes" id="UP001589943"/>
    </source>
</evidence>
<evidence type="ECO:0000256" key="1">
    <source>
        <dbReference type="ARBA" id="ARBA00023015"/>
    </source>
</evidence>
<dbReference type="PANTHER" id="PTHR44688:SF16">
    <property type="entry name" value="DNA-BINDING TRANSCRIPTIONAL ACTIVATOR DEVR_DOSR"/>
    <property type="match status" value="1"/>
</dbReference>
<name>A0ABV6PGI2_9SPHN</name>
<comment type="caution">
    <text evidence="5">The sequence shown here is derived from an EMBL/GenBank/DDBJ whole genome shotgun (WGS) entry which is preliminary data.</text>
</comment>
<organism evidence="5 6">
    <name type="scientific">Novosphingobium aquiterrae</name>
    <dbReference type="NCBI Taxonomy" id="624388"/>
    <lineage>
        <taxon>Bacteria</taxon>
        <taxon>Pseudomonadati</taxon>
        <taxon>Pseudomonadota</taxon>
        <taxon>Alphaproteobacteria</taxon>
        <taxon>Sphingomonadales</taxon>
        <taxon>Sphingomonadaceae</taxon>
        <taxon>Novosphingobium</taxon>
    </lineage>
</organism>
<dbReference type="EMBL" id="JBHLTL010000001">
    <property type="protein sequence ID" value="MFC0588948.1"/>
    <property type="molecule type" value="Genomic_DNA"/>
</dbReference>
<keyword evidence="3" id="KW-0804">Transcription</keyword>
<dbReference type="InterPro" id="IPR000792">
    <property type="entry name" value="Tscrpt_reg_LuxR_C"/>
</dbReference>
<dbReference type="Pfam" id="PF00196">
    <property type="entry name" value="GerE"/>
    <property type="match status" value="1"/>
</dbReference>
<dbReference type="SMART" id="SM00421">
    <property type="entry name" value="HTH_LUXR"/>
    <property type="match status" value="1"/>
</dbReference>
<proteinExistence type="predicted"/>
<gene>
    <name evidence="5" type="ORF">ACFFF7_05930</name>
</gene>
<accession>A0ABV6PGI2</accession>
<dbReference type="Gene3D" id="3.40.50.2300">
    <property type="match status" value="1"/>
</dbReference>
<dbReference type="InterPro" id="IPR011006">
    <property type="entry name" value="CheY-like_superfamily"/>
</dbReference>
<evidence type="ECO:0000256" key="3">
    <source>
        <dbReference type="ARBA" id="ARBA00023163"/>
    </source>
</evidence>
<keyword evidence="6" id="KW-1185">Reference proteome</keyword>
<dbReference type="PANTHER" id="PTHR44688">
    <property type="entry name" value="DNA-BINDING TRANSCRIPTIONAL ACTIVATOR DEVR_DOSR"/>
    <property type="match status" value="1"/>
</dbReference>
<dbReference type="InterPro" id="IPR016032">
    <property type="entry name" value="Sig_transdc_resp-reg_C-effctor"/>
</dbReference>
<dbReference type="SUPFAM" id="SSF52172">
    <property type="entry name" value="CheY-like"/>
    <property type="match status" value="1"/>
</dbReference>
<dbReference type="PROSITE" id="PS00622">
    <property type="entry name" value="HTH_LUXR_1"/>
    <property type="match status" value="1"/>
</dbReference>
<dbReference type="CDD" id="cd06170">
    <property type="entry name" value="LuxR_C_like"/>
    <property type="match status" value="1"/>
</dbReference>
<keyword evidence="1" id="KW-0805">Transcription regulation</keyword>
<evidence type="ECO:0000259" key="4">
    <source>
        <dbReference type="PROSITE" id="PS50043"/>
    </source>
</evidence>
<dbReference type="Proteomes" id="UP001589943">
    <property type="component" value="Unassembled WGS sequence"/>
</dbReference>
<feature type="domain" description="HTH luxR-type" evidence="4">
    <location>
        <begin position="134"/>
        <end position="199"/>
    </location>
</feature>
<reference evidence="5 6" key="1">
    <citation type="submission" date="2024-09" db="EMBL/GenBank/DDBJ databases">
        <authorList>
            <person name="Sun Q."/>
            <person name="Mori K."/>
        </authorList>
    </citation>
    <scope>NUCLEOTIDE SEQUENCE [LARGE SCALE GENOMIC DNA]</scope>
    <source>
        <strain evidence="5 6">NCAIM B.02537</strain>
    </source>
</reference>
<dbReference type="SUPFAM" id="SSF46894">
    <property type="entry name" value="C-terminal effector domain of the bipartite response regulators"/>
    <property type="match status" value="1"/>
</dbReference>
<keyword evidence="2" id="KW-0238">DNA-binding</keyword>
<sequence>MDTSTIVHVIDEDAHRRADLAKLVYSLGWHAEISASLEEFVSYTPLTGFVLLHDRPDQHSVTHLFRYGHDHEIWFPVIVYDCAPRPGQIVDAILAGGSDYLSYPISAEDLAVSLSRLREISSQRREAFLRKAAAQERIGRLTRREGQILSHMVSGKTNRLIAKELGISSKTVEIHRTHLIAKLGAQNTIEAVRIGLEALRPTASIGD</sequence>
<dbReference type="PRINTS" id="PR00038">
    <property type="entry name" value="HTHLUXR"/>
</dbReference>
<protein>
    <submittedName>
        <fullName evidence="5">Response regulator transcription factor</fullName>
    </submittedName>
</protein>
<evidence type="ECO:0000256" key="2">
    <source>
        <dbReference type="ARBA" id="ARBA00023125"/>
    </source>
</evidence>
<dbReference type="PROSITE" id="PS50043">
    <property type="entry name" value="HTH_LUXR_2"/>
    <property type="match status" value="1"/>
</dbReference>
<dbReference type="RefSeq" id="WP_379480436.1">
    <property type="nucleotide sequence ID" value="NZ_JBHLTL010000001.1"/>
</dbReference>